<dbReference type="PROSITE" id="PS50893">
    <property type="entry name" value="ABC_TRANSPORTER_2"/>
    <property type="match status" value="1"/>
</dbReference>
<gene>
    <name evidence="5" type="ORF">KTH89_09155</name>
</gene>
<keyword evidence="3 5" id="KW-0067">ATP-binding</keyword>
<dbReference type="PANTHER" id="PTHR42711:SF13">
    <property type="entry name" value="ABC TRANSPORTER, ATP-BINDING PROTEIN"/>
    <property type="match status" value="1"/>
</dbReference>
<reference evidence="5" key="1">
    <citation type="submission" date="2021-06" db="EMBL/GenBank/DDBJ databases">
        <title>Description of novel taxa of the family Lachnospiraceae.</title>
        <authorList>
            <person name="Chaplin A.V."/>
            <person name="Sokolova S.R."/>
            <person name="Pikina A.P."/>
            <person name="Korzhanova M."/>
            <person name="Belova V."/>
            <person name="Korostin D."/>
            <person name="Efimov B.A."/>
        </authorList>
    </citation>
    <scope>NUCLEOTIDE SEQUENCE</scope>
    <source>
        <strain evidence="5">ASD5720</strain>
    </source>
</reference>
<dbReference type="InterPro" id="IPR050763">
    <property type="entry name" value="ABC_transporter_ATP-binding"/>
</dbReference>
<evidence type="ECO:0000256" key="1">
    <source>
        <dbReference type="ARBA" id="ARBA00022448"/>
    </source>
</evidence>
<dbReference type="PANTHER" id="PTHR42711">
    <property type="entry name" value="ABC TRANSPORTER ATP-BINDING PROTEIN"/>
    <property type="match status" value="1"/>
</dbReference>
<dbReference type="RefSeq" id="WP_158345658.1">
    <property type="nucleotide sequence ID" value="NZ_JAHQCW010000012.1"/>
</dbReference>
<sequence>MDEMIFLENVCLRFGPAFSLDHISFCVKPGEVFGFLGPSGAGKTTTIKLLTRQLQKEEGTIRVLGKDIGSVTREDYDRIGILSDTNGLYERMSIEENLLFFARIRNVSRQEVDTILKRMNLSASRKTLIKKCSRGMRQRTVLAAAILHKPELLFLDEPTSGLDPANIHEVHMMLQELNQSGTTVFLTTHNMEEADKLCNRIGILNEGKLIITGSPEELKLAFAKDQIQVLTKAKELLTFSKDREGAEKIMELIASGQCLTIHSQEPNLEEIFLQLTGRGL</sequence>
<dbReference type="AlphaFoldDB" id="A0A949K0X3"/>
<dbReference type="SUPFAM" id="SSF52540">
    <property type="entry name" value="P-loop containing nucleoside triphosphate hydrolases"/>
    <property type="match status" value="1"/>
</dbReference>
<dbReference type="SMART" id="SM00382">
    <property type="entry name" value="AAA"/>
    <property type="match status" value="1"/>
</dbReference>
<dbReference type="CDD" id="cd03230">
    <property type="entry name" value="ABC_DR_subfamily_A"/>
    <property type="match status" value="1"/>
</dbReference>
<keyword evidence="2" id="KW-0547">Nucleotide-binding</keyword>
<keyword evidence="1" id="KW-0813">Transport</keyword>
<comment type="caution">
    <text evidence="5">The sequence shown here is derived from an EMBL/GenBank/DDBJ whole genome shotgun (WGS) entry which is preliminary data.</text>
</comment>
<protein>
    <submittedName>
        <fullName evidence="5">ABC transporter ATP-binding protein</fullName>
    </submittedName>
</protein>
<evidence type="ECO:0000313" key="5">
    <source>
        <dbReference type="EMBL" id="MBU9736705.1"/>
    </source>
</evidence>
<dbReference type="InterPro" id="IPR003593">
    <property type="entry name" value="AAA+_ATPase"/>
</dbReference>
<name>A0A949K0X3_9FIRM</name>
<dbReference type="GO" id="GO:0016887">
    <property type="term" value="F:ATP hydrolysis activity"/>
    <property type="evidence" value="ECO:0007669"/>
    <property type="project" value="InterPro"/>
</dbReference>
<evidence type="ECO:0000256" key="2">
    <source>
        <dbReference type="ARBA" id="ARBA00022741"/>
    </source>
</evidence>
<dbReference type="InterPro" id="IPR027417">
    <property type="entry name" value="P-loop_NTPase"/>
</dbReference>
<dbReference type="Proteomes" id="UP000712157">
    <property type="component" value="Unassembled WGS sequence"/>
</dbReference>
<dbReference type="GO" id="GO:0005524">
    <property type="term" value="F:ATP binding"/>
    <property type="evidence" value="ECO:0007669"/>
    <property type="project" value="UniProtKB-KW"/>
</dbReference>
<evidence type="ECO:0000313" key="6">
    <source>
        <dbReference type="Proteomes" id="UP000712157"/>
    </source>
</evidence>
<accession>A0A949K0X3</accession>
<dbReference type="Pfam" id="PF00005">
    <property type="entry name" value="ABC_tran"/>
    <property type="match status" value="1"/>
</dbReference>
<feature type="domain" description="ABC transporter" evidence="4">
    <location>
        <begin position="5"/>
        <end position="231"/>
    </location>
</feature>
<evidence type="ECO:0000259" key="4">
    <source>
        <dbReference type="PROSITE" id="PS50893"/>
    </source>
</evidence>
<dbReference type="Gene3D" id="3.40.50.300">
    <property type="entry name" value="P-loop containing nucleotide triphosphate hydrolases"/>
    <property type="match status" value="1"/>
</dbReference>
<evidence type="ECO:0000256" key="3">
    <source>
        <dbReference type="ARBA" id="ARBA00022840"/>
    </source>
</evidence>
<proteinExistence type="predicted"/>
<dbReference type="EMBL" id="JAHQCW010000012">
    <property type="protein sequence ID" value="MBU9736705.1"/>
    <property type="molecule type" value="Genomic_DNA"/>
</dbReference>
<organism evidence="5 6">
    <name type="scientific">Diplocloster agilis</name>
    <dbReference type="NCBI Taxonomy" id="2850323"/>
    <lineage>
        <taxon>Bacteria</taxon>
        <taxon>Bacillati</taxon>
        <taxon>Bacillota</taxon>
        <taxon>Clostridia</taxon>
        <taxon>Lachnospirales</taxon>
        <taxon>Lachnospiraceae</taxon>
        <taxon>Diplocloster</taxon>
    </lineage>
</organism>
<dbReference type="InterPro" id="IPR003439">
    <property type="entry name" value="ABC_transporter-like_ATP-bd"/>
</dbReference>
<keyword evidence="6" id="KW-1185">Reference proteome</keyword>